<dbReference type="InterPro" id="IPR017884">
    <property type="entry name" value="SANT_dom"/>
</dbReference>
<evidence type="ECO:0000259" key="7">
    <source>
        <dbReference type="PROSITE" id="PS51293"/>
    </source>
</evidence>
<accession>A0A314L2W1</accession>
<dbReference type="PANTHER" id="PTHR44191">
    <property type="entry name" value="TRANSCRIPTION FACTOR KUA1"/>
    <property type="match status" value="1"/>
</dbReference>
<feature type="domain" description="SANT" evidence="7">
    <location>
        <begin position="50"/>
        <end position="98"/>
    </location>
</feature>
<evidence type="ECO:0000259" key="6">
    <source>
        <dbReference type="PROSITE" id="PS50090"/>
    </source>
</evidence>
<dbReference type="CDD" id="cd00167">
    <property type="entry name" value="SANT"/>
    <property type="match status" value="1"/>
</dbReference>
<evidence type="ECO:0000313" key="9">
    <source>
        <dbReference type="EMBL" id="OIT35903.1"/>
    </source>
</evidence>
<dbReference type="NCBIfam" id="TIGR01557">
    <property type="entry name" value="myb_SHAQKYF"/>
    <property type="match status" value="1"/>
</dbReference>
<dbReference type="InterPro" id="IPR017930">
    <property type="entry name" value="Myb_dom"/>
</dbReference>
<dbReference type="SUPFAM" id="SSF46689">
    <property type="entry name" value="Homeodomain-like"/>
    <property type="match status" value="1"/>
</dbReference>
<comment type="caution">
    <text evidence="9">The sequence shown here is derived from an EMBL/GenBank/DDBJ whole genome shotgun (WGS) entry which is preliminary data.</text>
</comment>
<dbReference type="InterPro" id="IPR001005">
    <property type="entry name" value="SANT/Myb"/>
</dbReference>
<proteinExistence type="predicted"/>
<dbReference type="GeneID" id="109242760"/>
<dbReference type="OrthoDB" id="118550at2759"/>
<evidence type="ECO:0000256" key="5">
    <source>
        <dbReference type="ARBA" id="ARBA00023242"/>
    </source>
</evidence>
<dbReference type="GO" id="GO:0009723">
    <property type="term" value="P:response to ethylene"/>
    <property type="evidence" value="ECO:0007669"/>
    <property type="project" value="TreeGrafter"/>
</dbReference>
<evidence type="ECO:0000259" key="8">
    <source>
        <dbReference type="PROSITE" id="PS51294"/>
    </source>
</evidence>
<keyword evidence="4" id="KW-0804">Transcription</keyword>
<dbReference type="GO" id="GO:0009739">
    <property type="term" value="P:response to gibberellin"/>
    <property type="evidence" value="ECO:0007669"/>
    <property type="project" value="TreeGrafter"/>
</dbReference>
<dbReference type="AlphaFoldDB" id="A0A314L2W1"/>
<dbReference type="InterPro" id="IPR009057">
    <property type="entry name" value="Homeodomain-like_sf"/>
</dbReference>
<keyword evidence="5" id="KW-0539">Nucleus</keyword>
<dbReference type="InterPro" id="IPR052245">
    <property type="entry name" value="Plant_Stress_Dev_TF"/>
</dbReference>
<gene>
    <name evidence="9" type="primary">MY1R1_2</name>
    <name evidence="9" type="ORF">A4A49_51639</name>
</gene>
<keyword evidence="10" id="KW-1185">Reference proteome</keyword>
<organism evidence="9 10">
    <name type="scientific">Nicotiana attenuata</name>
    <name type="common">Coyote tobacco</name>
    <dbReference type="NCBI Taxonomy" id="49451"/>
    <lineage>
        <taxon>Eukaryota</taxon>
        <taxon>Viridiplantae</taxon>
        <taxon>Streptophyta</taxon>
        <taxon>Embryophyta</taxon>
        <taxon>Tracheophyta</taxon>
        <taxon>Spermatophyta</taxon>
        <taxon>Magnoliopsida</taxon>
        <taxon>eudicotyledons</taxon>
        <taxon>Gunneridae</taxon>
        <taxon>Pentapetalae</taxon>
        <taxon>asterids</taxon>
        <taxon>lamiids</taxon>
        <taxon>Solanales</taxon>
        <taxon>Solanaceae</taxon>
        <taxon>Nicotianoideae</taxon>
        <taxon>Nicotianeae</taxon>
        <taxon>Nicotiana</taxon>
    </lineage>
</organism>
<feature type="domain" description="HTH myb-type" evidence="8">
    <location>
        <begin position="42"/>
        <end position="98"/>
    </location>
</feature>
<keyword evidence="3" id="KW-0238">DNA-binding</keyword>
<keyword evidence="2" id="KW-0805">Transcription regulation</keyword>
<name>A0A314L2W1_NICAT</name>
<reference evidence="9" key="1">
    <citation type="submission" date="2016-11" db="EMBL/GenBank/DDBJ databases">
        <title>The genome of Nicotiana attenuata.</title>
        <authorList>
            <person name="Xu S."/>
            <person name="Brockmoeller T."/>
            <person name="Gaquerel E."/>
            <person name="Navarro A."/>
            <person name="Kuhl H."/>
            <person name="Gase K."/>
            <person name="Ling Z."/>
            <person name="Zhou W."/>
            <person name="Kreitzer C."/>
            <person name="Stanke M."/>
            <person name="Tang H."/>
            <person name="Lyons E."/>
            <person name="Pandey P."/>
            <person name="Pandey S.P."/>
            <person name="Timmermann B."/>
            <person name="Baldwin I.T."/>
        </authorList>
    </citation>
    <scope>NUCLEOTIDE SEQUENCE [LARGE SCALE GENOMIC DNA]</scope>
    <source>
        <strain evidence="9">UT</strain>
    </source>
</reference>
<dbReference type="Gene3D" id="1.10.10.60">
    <property type="entry name" value="Homeodomain-like"/>
    <property type="match status" value="1"/>
</dbReference>
<feature type="domain" description="Myb-like" evidence="6">
    <location>
        <begin position="50"/>
        <end position="94"/>
    </location>
</feature>
<dbReference type="PROSITE" id="PS51293">
    <property type="entry name" value="SANT"/>
    <property type="match status" value="1"/>
</dbReference>
<dbReference type="EMBL" id="MJEQ01000499">
    <property type="protein sequence ID" value="OIT35903.1"/>
    <property type="molecule type" value="Genomic_DNA"/>
</dbReference>
<dbReference type="GO" id="GO:0000976">
    <property type="term" value="F:transcription cis-regulatory region binding"/>
    <property type="evidence" value="ECO:0007669"/>
    <property type="project" value="UniProtKB-ARBA"/>
</dbReference>
<evidence type="ECO:0000256" key="4">
    <source>
        <dbReference type="ARBA" id="ARBA00023163"/>
    </source>
</evidence>
<comment type="subcellular location">
    <subcellularLocation>
        <location evidence="1">Nucleus</location>
    </subcellularLocation>
</comment>
<dbReference type="Proteomes" id="UP000187609">
    <property type="component" value="Unassembled WGS sequence"/>
</dbReference>
<dbReference type="GO" id="GO:0010597">
    <property type="term" value="P:green leaf volatile biosynthetic process"/>
    <property type="evidence" value="ECO:0007669"/>
    <property type="project" value="UniProtKB-ARBA"/>
</dbReference>
<dbReference type="GO" id="GO:0005634">
    <property type="term" value="C:nucleus"/>
    <property type="evidence" value="ECO:0007669"/>
    <property type="project" value="UniProtKB-SubCell"/>
</dbReference>
<evidence type="ECO:0000313" key="10">
    <source>
        <dbReference type="Proteomes" id="UP000187609"/>
    </source>
</evidence>
<dbReference type="PROSITE" id="PS51294">
    <property type="entry name" value="HTH_MYB"/>
    <property type="match status" value="1"/>
</dbReference>
<protein>
    <submittedName>
        <fullName evidence="9">Transcription factor myb1r1</fullName>
    </submittedName>
</protein>
<dbReference type="SMR" id="A0A314L2W1"/>
<dbReference type="PANTHER" id="PTHR44191:SF45">
    <property type="entry name" value="TRANSCRIPTION FACTOR MYB1R1-LIKE"/>
    <property type="match status" value="1"/>
</dbReference>
<evidence type="ECO:0000256" key="1">
    <source>
        <dbReference type="ARBA" id="ARBA00004123"/>
    </source>
</evidence>
<dbReference type="PROSITE" id="PS50090">
    <property type="entry name" value="MYB_LIKE"/>
    <property type="match status" value="1"/>
</dbReference>
<dbReference type="InterPro" id="IPR006447">
    <property type="entry name" value="Myb_dom_plants"/>
</dbReference>
<dbReference type="KEGG" id="nau:109242760"/>
<dbReference type="Gramene" id="OIT35903">
    <property type="protein sequence ID" value="OIT35903"/>
    <property type="gene ID" value="A4A49_51639"/>
</dbReference>
<evidence type="ECO:0000256" key="3">
    <source>
        <dbReference type="ARBA" id="ARBA00023125"/>
    </source>
</evidence>
<sequence length="148" mass="16792">MGRNCTLCGRNGHNYRTCSEKSKTIKLFGVKISTSTKKDNGRKIKKGIAWTEDEQRLLLKGLEIHGKGKWAKIGKDLLPSRTPTQIASHAQKYFMRLESASNDRKSRKKPSVFDLHLEQETIVSEHDIKIVPLENQDQETANSQVVCN</sequence>
<dbReference type="Pfam" id="PF00249">
    <property type="entry name" value="Myb_DNA-binding"/>
    <property type="match status" value="1"/>
</dbReference>
<dbReference type="STRING" id="49451.A0A314L2W1"/>
<dbReference type="SMART" id="SM00717">
    <property type="entry name" value="SANT"/>
    <property type="match status" value="1"/>
</dbReference>
<dbReference type="GO" id="GO:0006355">
    <property type="term" value="P:regulation of DNA-templated transcription"/>
    <property type="evidence" value="ECO:0007669"/>
    <property type="project" value="UniProtKB-ARBA"/>
</dbReference>
<evidence type="ECO:0000256" key="2">
    <source>
        <dbReference type="ARBA" id="ARBA00023015"/>
    </source>
</evidence>